<evidence type="ECO:0000313" key="2">
    <source>
        <dbReference type="EMBL" id="GAI58596.1"/>
    </source>
</evidence>
<dbReference type="EMBL" id="BARV01035710">
    <property type="protein sequence ID" value="GAI58596.1"/>
    <property type="molecule type" value="Genomic_DNA"/>
</dbReference>
<sequence length="62" mass="7358">QCVEDNFETFEQVYDELFSKKYGLFRPYTKEVIYRYLDCGDLHHGFTRVRCADCGGSHKTLQ</sequence>
<dbReference type="Pfam" id="PF14319">
    <property type="entry name" value="Zn_Tnp_IS91"/>
    <property type="match status" value="1"/>
</dbReference>
<feature type="non-terminal residue" evidence="2">
    <location>
        <position position="1"/>
    </location>
</feature>
<comment type="caution">
    <text evidence="2">The sequence shown here is derived from an EMBL/GenBank/DDBJ whole genome shotgun (WGS) entry which is preliminary data.</text>
</comment>
<organism evidence="2">
    <name type="scientific">marine sediment metagenome</name>
    <dbReference type="NCBI Taxonomy" id="412755"/>
    <lineage>
        <taxon>unclassified sequences</taxon>
        <taxon>metagenomes</taxon>
        <taxon>ecological metagenomes</taxon>
    </lineage>
</organism>
<accession>X1QUW8</accession>
<protein>
    <recommendedName>
        <fullName evidence="1">Transposase zinc-binding domain-containing protein</fullName>
    </recommendedName>
</protein>
<gene>
    <name evidence="2" type="ORF">S06H3_55666</name>
</gene>
<dbReference type="AlphaFoldDB" id="X1QUW8"/>
<evidence type="ECO:0000259" key="1">
    <source>
        <dbReference type="Pfam" id="PF14319"/>
    </source>
</evidence>
<dbReference type="InterPro" id="IPR026889">
    <property type="entry name" value="Zn_Tnp"/>
</dbReference>
<name>X1QUW8_9ZZZZ</name>
<reference evidence="2" key="1">
    <citation type="journal article" date="2014" name="Front. Microbiol.">
        <title>High frequency of phylogenetically diverse reductive dehalogenase-homologous genes in deep subseafloor sedimentary metagenomes.</title>
        <authorList>
            <person name="Kawai M."/>
            <person name="Futagami T."/>
            <person name="Toyoda A."/>
            <person name="Takaki Y."/>
            <person name="Nishi S."/>
            <person name="Hori S."/>
            <person name="Arai W."/>
            <person name="Tsubouchi T."/>
            <person name="Morono Y."/>
            <person name="Uchiyama I."/>
            <person name="Ito T."/>
            <person name="Fujiyama A."/>
            <person name="Inagaki F."/>
            <person name="Takami H."/>
        </authorList>
    </citation>
    <scope>NUCLEOTIDE SEQUENCE</scope>
    <source>
        <strain evidence="2">Expedition CK06-06</strain>
    </source>
</reference>
<proteinExistence type="predicted"/>
<feature type="domain" description="Transposase zinc-binding" evidence="1">
    <location>
        <begin position="10"/>
        <end position="59"/>
    </location>
</feature>